<sequence>MTEKNEKELEVEVNVENQLSSLELIWKIGFDELDAWANRFNKRDELFLSAVKNYVESVKRNQENLKAVTEQFDREVKEWEKAAREELLVTTTTLQHFFPVKSYEEINKVVDDIQQKTAALLLTPVKALTGGQALDKYLDAVEQYLAFRKKAREKYIDSVKKTTNILYENQKIFVDLFSKQLKAAIFPFQKFMKNAVESTKS</sequence>
<gene>
    <name evidence="2" type="ORF">KHB02_024710</name>
    <name evidence="1" type="ORF">KHB02_06650</name>
</gene>
<evidence type="ECO:0000313" key="2">
    <source>
        <dbReference type="EMBL" id="MCH6268734.1"/>
    </source>
</evidence>
<reference evidence="1" key="1">
    <citation type="submission" date="2021-05" db="EMBL/GenBank/DDBJ databases">
        <title>Novel Bacillus species.</title>
        <authorList>
            <person name="Liu G."/>
        </authorList>
    </citation>
    <scope>NUCLEOTIDE SEQUENCE</scope>
    <source>
        <strain evidence="1 3">FJAT-50051</strain>
    </source>
</reference>
<proteinExistence type="predicted"/>
<accession>A0A942SWI4</accession>
<evidence type="ECO:0000313" key="1">
    <source>
        <dbReference type="EMBL" id="MBS4181076.1"/>
    </source>
</evidence>
<protein>
    <submittedName>
        <fullName evidence="1">Uncharacterized protein</fullName>
    </submittedName>
</protein>
<dbReference type="EMBL" id="JAGYPE010000001">
    <property type="protein sequence ID" value="MBS4181076.1"/>
    <property type="molecule type" value="Genomic_DNA"/>
</dbReference>
<organism evidence="1">
    <name type="scientific">Neobacillus citreus</name>
    <dbReference type="NCBI Taxonomy" id="2833578"/>
    <lineage>
        <taxon>Bacteria</taxon>
        <taxon>Bacillati</taxon>
        <taxon>Bacillota</taxon>
        <taxon>Bacilli</taxon>
        <taxon>Bacillales</taxon>
        <taxon>Bacillaceae</taxon>
        <taxon>Neobacillus</taxon>
    </lineage>
</organism>
<dbReference type="RefSeq" id="WP_213140965.1">
    <property type="nucleotide sequence ID" value="NZ_JAGYPE020000065.1"/>
</dbReference>
<name>A0A942SWI4_9BACI</name>
<dbReference type="AlphaFoldDB" id="A0A942SWI4"/>
<evidence type="ECO:0000313" key="3">
    <source>
        <dbReference type="Proteomes" id="UP000677265"/>
    </source>
</evidence>
<dbReference type="EMBL" id="JAGYPE020000065">
    <property type="protein sequence ID" value="MCH6268734.1"/>
    <property type="molecule type" value="Genomic_DNA"/>
</dbReference>
<dbReference type="Proteomes" id="UP000677265">
    <property type="component" value="Unassembled WGS sequence"/>
</dbReference>
<comment type="caution">
    <text evidence="1">The sequence shown here is derived from an EMBL/GenBank/DDBJ whole genome shotgun (WGS) entry which is preliminary data.</text>
</comment>
<keyword evidence="3" id="KW-1185">Reference proteome</keyword>